<name>A0A6M3XEX4_9ZZZZ</name>
<reference evidence="1" key="1">
    <citation type="submission" date="2020-03" db="EMBL/GenBank/DDBJ databases">
        <title>The deep terrestrial virosphere.</title>
        <authorList>
            <person name="Holmfeldt K."/>
            <person name="Nilsson E."/>
            <person name="Simone D."/>
            <person name="Lopez-Fernandez M."/>
            <person name="Wu X."/>
            <person name="de Brujin I."/>
            <person name="Lundin D."/>
            <person name="Andersson A."/>
            <person name="Bertilsson S."/>
            <person name="Dopson M."/>
        </authorList>
    </citation>
    <scope>NUCLEOTIDE SEQUENCE</scope>
    <source>
        <strain evidence="1">TM448B00673</strain>
    </source>
</reference>
<dbReference type="AlphaFoldDB" id="A0A6M3XEX4"/>
<proteinExistence type="predicted"/>
<sequence length="218" mass="25847">MSLSQIKEIYGCRCIIGFSFSSKEQGRSIGYINNLINIKSAFNTEVFPVIDGQQRENFLNIIKRVKTPYFLFWEHDWNLLETFSLKKVIKAMNKYKFINTIYFNKRPNIMKPYPCGDFILKPEPRVTEIPLLKTSKWSNNPNVTDIRVWKDWWYKEVISAPLDTSNPRKQIEPVLHYHYIHDIQTMGFDAAHAKWGMFSYGTMNNNRMVEHMDGSKRY</sequence>
<organism evidence="1">
    <name type="scientific">viral metagenome</name>
    <dbReference type="NCBI Taxonomy" id="1070528"/>
    <lineage>
        <taxon>unclassified sequences</taxon>
        <taxon>metagenomes</taxon>
        <taxon>organismal metagenomes</taxon>
    </lineage>
</organism>
<evidence type="ECO:0000313" key="1">
    <source>
        <dbReference type="EMBL" id="QJH96236.1"/>
    </source>
</evidence>
<gene>
    <name evidence="1" type="ORF">TM448B00673_0007</name>
</gene>
<dbReference type="EMBL" id="MT144644">
    <property type="protein sequence ID" value="QJH96236.1"/>
    <property type="molecule type" value="Genomic_DNA"/>
</dbReference>
<protein>
    <submittedName>
        <fullName evidence="1">Uncharacterized protein</fullName>
    </submittedName>
</protein>
<accession>A0A6M3XEX4</accession>